<evidence type="ECO:0000256" key="5">
    <source>
        <dbReference type="ARBA" id="ARBA00048082"/>
    </source>
</evidence>
<gene>
    <name evidence="7" type="ORF">J7T54_008049</name>
</gene>
<evidence type="ECO:0000256" key="2">
    <source>
        <dbReference type="ARBA" id="ARBA00023016"/>
    </source>
</evidence>
<accession>A0A9Q0BHN8</accession>
<dbReference type="RefSeq" id="XP_051365811.1">
    <property type="nucleotide sequence ID" value="XM_051502640.1"/>
</dbReference>
<dbReference type="EMBL" id="JAGIXG020000003">
    <property type="protein sequence ID" value="KAI6784955.1"/>
    <property type="molecule type" value="Genomic_DNA"/>
</dbReference>
<dbReference type="InterPro" id="IPR002818">
    <property type="entry name" value="DJ-1/PfpI"/>
</dbReference>
<evidence type="ECO:0000313" key="7">
    <source>
        <dbReference type="EMBL" id="KAI6784955.1"/>
    </source>
</evidence>
<dbReference type="EC" id="4.2.1.130" evidence="1"/>
<dbReference type="AlphaFoldDB" id="A0A9Q0BHN8"/>
<evidence type="ECO:0000256" key="4">
    <source>
        <dbReference type="ARBA" id="ARBA00038493"/>
    </source>
</evidence>
<evidence type="ECO:0000256" key="1">
    <source>
        <dbReference type="ARBA" id="ARBA00013134"/>
    </source>
</evidence>
<dbReference type="Proteomes" id="UP001055219">
    <property type="component" value="Unassembled WGS sequence"/>
</dbReference>
<dbReference type="GO" id="GO:0005737">
    <property type="term" value="C:cytoplasm"/>
    <property type="evidence" value="ECO:0007669"/>
    <property type="project" value="TreeGrafter"/>
</dbReference>
<dbReference type="CDD" id="cd03141">
    <property type="entry name" value="GATase1_Hsp31_like"/>
    <property type="match status" value="1"/>
</dbReference>
<dbReference type="GO" id="GO:0019172">
    <property type="term" value="F:glyoxalase III activity"/>
    <property type="evidence" value="ECO:0007669"/>
    <property type="project" value="UniProtKB-EC"/>
</dbReference>
<name>A0A9Q0BHN8_9HYPO</name>
<dbReference type="OrthoDB" id="543156at2759"/>
<evidence type="ECO:0000313" key="8">
    <source>
        <dbReference type="Proteomes" id="UP001055219"/>
    </source>
</evidence>
<dbReference type="PANTHER" id="PTHR48094:SF11">
    <property type="entry name" value="GLUTATHIONE-INDEPENDENT GLYOXALASE HSP31-RELATED"/>
    <property type="match status" value="1"/>
</dbReference>
<protein>
    <recommendedName>
        <fullName evidence="1">D-lactate dehydratase</fullName>
        <ecNumber evidence="1">4.2.1.130</ecNumber>
    </recommendedName>
</protein>
<dbReference type="GO" id="GO:0019243">
    <property type="term" value="P:methylglyoxal catabolic process to D-lactate via S-lactoyl-glutathione"/>
    <property type="evidence" value="ECO:0007669"/>
    <property type="project" value="TreeGrafter"/>
</dbReference>
<comment type="caution">
    <text evidence="7">The sequence shown here is derived from an EMBL/GenBank/DDBJ whole genome shotgun (WGS) entry which is preliminary data.</text>
</comment>
<dbReference type="InterPro" id="IPR029062">
    <property type="entry name" value="Class_I_gatase-like"/>
</dbReference>
<dbReference type="Pfam" id="PF01965">
    <property type="entry name" value="DJ-1_PfpI"/>
    <property type="match status" value="1"/>
</dbReference>
<dbReference type="Gene3D" id="3.40.50.880">
    <property type="match status" value="1"/>
</dbReference>
<comment type="similarity">
    <text evidence="4">Belongs to the peptidase C56 family. HSP31-like subfamily.</text>
</comment>
<dbReference type="InterPro" id="IPR050325">
    <property type="entry name" value="Prot/Nucl_acid_deglycase"/>
</dbReference>
<keyword evidence="2" id="KW-0346">Stress response</keyword>
<proteinExistence type="inferred from homology"/>
<reference evidence="7" key="1">
    <citation type="journal article" date="2021" name="J Fungi (Basel)">
        <title>Genomic and Metabolomic Analyses of the Marine Fungus Emericellopsis cladophorae: Insights into Saltwater Adaptability Mechanisms and Its Biosynthetic Potential.</title>
        <authorList>
            <person name="Goncalves M.F.M."/>
            <person name="Hilario S."/>
            <person name="Van de Peer Y."/>
            <person name="Esteves A.C."/>
            <person name="Alves A."/>
        </authorList>
    </citation>
    <scope>NUCLEOTIDE SEQUENCE</scope>
    <source>
        <strain evidence="7">MUM 19.33</strain>
    </source>
</reference>
<dbReference type="GeneID" id="75834521"/>
<evidence type="ECO:0000259" key="6">
    <source>
        <dbReference type="Pfam" id="PF01965"/>
    </source>
</evidence>
<reference evidence="7" key="2">
    <citation type="submission" date="2022-07" db="EMBL/GenBank/DDBJ databases">
        <authorList>
            <person name="Goncalves M.F.M."/>
            <person name="Hilario S."/>
            <person name="Van De Peer Y."/>
            <person name="Esteves A.C."/>
            <person name="Alves A."/>
        </authorList>
    </citation>
    <scope>NUCLEOTIDE SEQUENCE</scope>
    <source>
        <strain evidence="7">MUM 19.33</strain>
    </source>
</reference>
<sequence>MAPKILIVLTSADKMTTTGKPTGWYLPELAHPYNVLAPKAEIVMASPKGGKAPLDQASVEAFKEDKESVDFLNNKSSVWENTTPLKEFLGRANEFDALFYPGGHGPMFDLATSEDSIKLIQEFWAAGKPVSAVCHGPIVLANVKNTDGTAFVQGKTVTGFTNTEEQQAGLTDAMPFLLETELKKNGANFVLADQPWGEKVVTDGKLITGQNPASAKGVGEAIVKALGI</sequence>
<dbReference type="PANTHER" id="PTHR48094">
    <property type="entry name" value="PROTEIN/NUCLEIC ACID DEGLYCASE DJ-1-RELATED"/>
    <property type="match status" value="1"/>
</dbReference>
<evidence type="ECO:0000256" key="3">
    <source>
        <dbReference type="ARBA" id="ARBA00023239"/>
    </source>
</evidence>
<comment type="catalytic activity">
    <reaction evidence="5">
        <text>methylglyoxal + H2O = (R)-lactate + H(+)</text>
        <dbReference type="Rhea" id="RHEA:27754"/>
        <dbReference type="ChEBI" id="CHEBI:15377"/>
        <dbReference type="ChEBI" id="CHEBI:15378"/>
        <dbReference type="ChEBI" id="CHEBI:16004"/>
        <dbReference type="ChEBI" id="CHEBI:17158"/>
        <dbReference type="EC" id="4.2.1.130"/>
    </reaction>
</comment>
<feature type="domain" description="DJ-1/PfpI" evidence="6">
    <location>
        <begin position="92"/>
        <end position="224"/>
    </location>
</feature>
<dbReference type="SUPFAM" id="SSF52317">
    <property type="entry name" value="Class I glutamine amidotransferase-like"/>
    <property type="match status" value="1"/>
</dbReference>
<organism evidence="7 8">
    <name type="scientific">Emericellopsis cladophorae</name>
    <dbReference type="NCBI Taxonomy" id="2686198"/>
    <lineage>
        <taxon>Eukaryota</taxon>
        <taxon>Fungi</taxon>
        <taxon>Dikarya</taxon>
        <taxon>Ascomycota</taxon>
        <taxon>Pezizomycotina</taxon>
        <taxon>Sordariomycetes</taxon>
        <taxon>Hypocreomycetidae</taxon>
        <taxon>Hypocreales</taxon>
        <taxon>Bionectriaceae</taxon>
        <taxon>Emericellopsis</taxon>
    </lineage>
</organism>
<keyword evidence="8" id="KW-1185">Reference proteome</keyword>
<keyword evidence="3" id="KW-0456">Lyase</keyword>